<evidence type="ECO:0000313" key="15">
    <source>
        <dbReference type="Proteomes" id="UP001144352"/>
    </source>
</evidence>
<dbReference type="SUPFAM" id="SSF56784">
    <property type="entry name" value="HAD-like"/>
    <property type="match status" value="1"/>
</dbReference>
<dbReference type="InterPro" id="IPR044492">
    <property type="entry name" value="P_typ_ATPase_HD_dom"/>
</dbReference>
<keyword evidence="5 12" id="KW-0547">Nucleotide-binding</keyword>
<dbReference type="PROSITE" id="PS50846">
    <property type="entry name" value="HMA_2"/>
    <property type="match status" value="1"/>
</dbReference>
<dbReference type="InterPro" id="IPR027256">
    <property type="entry name" value="P-typ_ATPase_IB"/>
</dbReference>
<dbReference type="Gene3D" id="3.40.50.1000">
    <property type="entry name" value="HAD superfamily/HAD-like"/>
    <property type="match status" value="1"/>
</dbReference>
<dbReference type="GO" id="GO:0005524">
    <property type="term" value="F:ATP binding"/>
    <property type="evidence" value="ECO:0007669"/>
    <property type="project" value="UniProtKB-UniRule"/>
</dbReference>
<feature type="transmembrane region" description="Helical" evidence="12">
    <location>
        <begin position="68"/>
        <end position="92"/>
    </location>
</feature>
<dbReference type="Proteomes" id="UP001144352">
    <property type="component" value="Unassembled WGS sequence"/>
</dbReference>
<dbReference type="EC" id="7.2.2.12" evidence="10"/>
<dbReference type="InterPro" id="IPR023214">
    <property type="entry name" value="HAD_sf"/>
</dbReference>
<evidence type="ECO:0000256" key="1">
    <source>
        <dbReference type="ARBA" id="ARBA00004141"/>
    </source>
</evidence>
<evidence type="ECO:0000256" key="9">
    <source>
        <dbReference type="ARBA" id="ARBA00023136"/>
    </source>
</evidence>
<feature type="transmembrane region" description="Helical" evidence="12">
    <location>
        <begin position="297"/>
        <end position="315"/>
    </location>
</feature>
<comment type="subcellular location">
    <subcellularLocation>
        <location evidence="12">Cell membrane</location>
    </subcellularLocation>
    <subcellularLocation>
        <location evidence="1">Membrane</location>
        <topology evidence="1">Multi-pass membrane protein</topology>
    </subcellularLocation>
</comment>
<dbReference type="Pfam" id="PF00702">
    <property type="entry name" value="Hydrolase"/>
    <property type="match status" value="1"/>
</dbReference>
<dbReference type="Gene3D" id="3.40.1110.10">
    <property type="entry name" value="Calcium-transporting ATPase, cytoplasmic domain N"/>
    <property type="match status" value="1"/>
</dbReference>
<dbReference type="AlphaFoldDB" id="A0A9W6G284"/>
<keyword evidence="8 12" id="KW-1133">Transmembrane helix</keyword>
<dbReference type="CDD" id="cd02079">
    <property type="entry name" value="P-type_ATPase_HM"/>
    <property type="match status" value="1"/>
</dbReference>
<evidence type="ECO:0000259" key="13">
    <source>
        <dbReference type="PROSITE" id="PS50846"/>
    </source>
</evidence>
<evidence type="ECO:0000256" key="11">
    <source>
        <dbReference type="ARBA" id="ARBA00047308"/>
    </source>
</evidence>
<dbReference type="PROSITE" id="PS00154">
    <property type="entry name" value="ATPASE_E1_E2"/>
    <property type="match status" value="1"/>
</dbReference>
<keyword evidence="15" id="KW-1185">Reference proteome</keyword>
<dbReference type="InterPro" id="IPR008250">
    <property type="entry name" value="ATPase_P-typ_transduc_dom_A_sf"/>
</dbReference>
<evidence type="ECO:0000256" key="12">
    <source>
        <dbReference type="RuleBase" id="RU362081"/>
    </source>
</evidence>
<evidence type="ECO:0000256" key="3">
    <source>
        <dbReference type="ARBA" id="ARBA00022692"/>
    </source>
</evidence>
<keyword evidence="12" id="KW-1003">Cell membrane</keyword>
<evidence type="ECO:0000256" key="5">
    <source>
        <dbReference type="ARBA" id="ARBA00022741"/>
    </source>
</evidence>
<evidence type="ECO:0000256" key="8">
    <source>
        <dbReference type="ARBA" id="ARBA00022989"/>
    </source>
</evidence>
<feature type="transmembrane region" description="Helical" evidence="12">
    <location>
        <begin position="136"/>
        <end position="157"/>
    </location>
</feature>
<dbReference type="InterPro" id="IPR001757">
    <property type="entry name" value="P_typ_ATPase"/>
</dbReference>
<dbReference type="GO" id="GO:0046872">
    <property type="term" value="F:metal ion binding"/>
    <property type="evidence" value="ECO:0007669"/>
    <property type="project" value="UniProtKB-KW"/>
</dbReference>
<dbReference type="PROSITE" id="PS01229">
    <property type="entry name" value="COF_2"/>
    <property type="match status" value="1"/>
</dbReference>
<dbReference type="InterPro" id="IPR036163">
    <property type="entry name" value="HMA_dom_sf"/>
</dbReference>
<dbReference type="InterPro" id="IPR006121">
    <property type="entry name" value="HMA_dom"/>
</dbReference>
<keyword evidence="3 12" id="KW-0812">Transmembrane</keyword>
<evidence type="ECO:0000256" key="2">
    <source>
        <dbReference type="ARBA" id="ARBA00006024"/>
    </source>
</evidence>
<dbReference type="InterPro" id="IPR036412">
    <property type="entry name" value="HAD-like_sf"/>
</dbReference>
<comment type="caution">
    <text evidence="14">The sequence shown here is derived from an EMBL/GenBank/DDBJ whole genome shotgun (WGS) entry which is preliminary data.</text>
</comment>
<dbReference type="SUPFAM" id="SSF81665">
    <property type="entry name" value="Calcium ATPase, transmembrane domain M"/>
    <property type="match status" value="1"/>
</dbReference>
<dbReference type="GO" id="GO:0016887">
    <property type="term" value="F:ATP hydrolysis activity"/>
    <property type="evidence" value="ECO:0007669"/>
    <property type="project" value="InterPro"/>
</dbReference>
<gene>
    <name evidence="14" type="ORF">GHYDROH2_30600</name>
</gene>
<evidence type="ECO:0000313" key="14">
    <source>
        <dbReference type="EMBL" id="GLI39559.1"/>
    </source>
</evidence>
<organism evidence="14 15">
    <name type="scientific">Geobacter hydrogenophilus</name>
    <dbReference type="NCBI Taxonomy" id="40983"/>
    <lineage>
        <taxon>Bacteria</taxon>
        <taxon>Pseudomonadati</taxon>
        <taxon>Thermodesulfobacteriota</taxon>
        <taxon>Desulfuromonadia</taxon>
        <taxon>Geobacterales</taxon>
        <taxon>Geobacteraceae</taxon>
        <taxon>Geobacter</taxon>
    </lineage>
</organism>
<dbReference type="PRINTS" id="PR00119">
    <property type="entry name" value="CATATPASE"/>
</dbReference>
<reference evidence="14" key="1">
    <citation type="submission" date="2022-12" db="EMBL/GenBank/DDBJ databases">
        <title>Reference genome sequencing for broad-spectrum identification of bacterial and archaeal isolates by mass spectrometry.</title>
        <authorList>
            <person name="Sekiguchi Y."/>
            <person name="Tourlousse D.M."/>
        </authorList>
    </citation>
    <scope>NUCLEOTIDE SEQUENCE</scope>
    <source>
        <strain evidence="14">H2</strain>
    </source>
</reference>
<name>A0A9W6G284_9BACT</name>
<dbReference type="NCBIfam" id="TIGR01511">
    <property type="entry name" value="ATPase-IB1_Cu"/>
    <property type="match status" value="1"/>
</dbReference>
<evidence type="ECO:0000256" key="4">
    <source>
        <dbReference type="ARBA" id="ARBA00022723"/>
    </source>
</evidence>
<dbReference type="PANTHER" id="PTHR48085">
    <property type="entry name" value="CADMIUM/ZINC-TRANSPORTING ATPASE HMA2-RELATED"/>
    <property type="match status" value="1"/>
</dbReference>
<accession>A0A9W6G284</accession>
<dbReference type="GO" id="GO:0005886">
    <property type="term" value="C:plasma membrane"/>
    <property type="evidence" value="ECO:0007669"/>
    <property type="project" value="UniProtKB-SubCell"/>
</dbReference>
<dbReference type="Gene3D" id="2.70.150.10">
    <property type="entry name" value="Calcium-transporting ATPase, cytoplasmic transduction domain A"/>
    <property type="match status" value="1"/>
</dbReference>
<dbReference type="RefSeq" id="WP_214187498.1">
    <property type="nucleotide sequence ID" value="NZ_BSDS01000002.1"/>
</dbReference>
<dbReference type="CDD" id="cd00371">
    <property type="entry name" value="HMA"/>
    <property type="match status" value="1"/>
</dbReference>
<dbReference type="FunFam" id="2.70.150.10:FF:000002">
    <property type="entry name" value="Copper-transporting ATPase 1, putative"/>
    <property type="match status" value="1"/>
</dbReference>
<keyword evidence="9 12" id="KW-0472">Membrane</keyword>
<evidence type="ECO:0000256" key="7">
    <source>
        <dbReference type="ARBA" id="ARBA00022967"/>
    </source>
</evidence>
<comment type="catalytic activity">
    <reaction evidence="11">
        <text>Zn(2+)(in) + ATP + H2O = Zn(2+)(out) + ADP + phosphate + H(+)</text>
        <dbReference type="Rhea" id="RHEA:20621"/>
        <dbReference type="ChEBI" id="CHEBI:15377"/>
        <dbReference type="ChEBI" id="CHEBI:15378"/>
        <dbReference type="ChEBI" id="CHEBI:29105"/>
        <dbReference type="ChEBI" id="CHEBI:30616"/>
        <dbReference type="ChEBI" id="CHEBI:43474"/>
        <dbReference type="ChEBI" id="CHEBI:456216"/>
        <dbReference type="EC" id="7.2.2.12"/>
    </reaction>
</comment>
<dbReference type="NCBIfam" id="TIGR01494">
    <property type="entry name" value="ATPase_P-type"/>
    <property type="match status" value="1"/>
</dbReference>
<keyword evidence="6 12" id="KW-0067">ATP-binding</keyword>
<comment type="similarity">
    <text evidence="2 12">Belongs to the cation transport ATPase (P-type) (TC 3.A.3) family. Type IB subfamily.</text>
</comment>
<dbReference type="NCBIfam" id="TIGR01525">
    <property type="entry name" value="ATPase-IB_hvy"/>
    <property type="match status" value="1"/>
</dbReference>
<dbReference type="SUPFAM" id="SSF55008">
    <property type="entry name" value="HMA, heavy metal-associated domain"/>
    <property type="match status" value="1"/>
</dbReference>
<dbReference type="GO" id="GO:0016463">
    <property type="term" value="F:P-type zinc transporter activity"/>
    <property type="evidence" value="ECO:0007669"/>
    <property type="project" value="UniProtKB-EC"/>
</dbReference>
<dbReference type="InterPro" id="IPR051014">
    <property type="entry name" value="Cation_Transport_ATPase_IB"/>
</dbReference>
<dbReference type="Gene3D" id="3.30.70.100">
    <property type="match status" value="1"/>
</dbReference>
<sequence>MERAVRSVHGVVEVTLLLSSRKASIAYDPAKTSPDLIRRAVEVAGYAIESTENESQSVSPLAGFSRRIITFFGIVFGAVLFVAVIGEWLGLFESLTKRVPWPFWLVFVVVGGWPVLSEVVRAGLRRRVTSHTLMTVGMLAAMAVGEWAAAVIVVFFMRVGEFVESFTAEQARRAVKNLTAMAPQTARVERDGTEIEVPVADVRVGETILVRPGEKIPVDGVVVSGQATVDQATITGESIPVEAGPGTKVFAATIASLGSLRVRAQKVGEDTTFGRVVKLVEEAEANRGDVQRFADRFSGYYLPVVMSVALFTYILSRNPLATAAVLVVVCSCSFALATPLAMIASIGAGARRGLLIKGGKYLEALNRADVLLLDKTGTLTLGRPEVTEIIPFTGFSSDEVLALAASAERYSEHPLACAVRDAAKVRNLPFGDPEDFESVPGIGVRAWVNDRLVAVGSRRIILESDSLSSLPDLEAQGKTTLYVVCDGKPAGVLAAADTLRPEVPAAITEMRRLGMQRIELLTGDNKRTAASVAEGLGLYYRANLLPEDKIAIVKEYQTKGHVVVMVGDGVNDAPALAQADVGIAMGAAGSDISIEAAHVALMREDWTLVPELFRIARRTMGVVRLNLVFTACYNVAGLSLAASGLLPLTLAAALQSLPDLGILANSSRLLRVRGNCAFVEKGR</sequence>
<dbReference type="InterPro" id="IPR018303">
    <property type="entry name" value="ATPase_P-typ_P_site"/>
</dbReference>
<dbReference type="EMBL" id="BSDS01000002">
    <property type="protein sequence ID" value="GLI39559.1"/>
    <property type="molecule type" value="Genomic_DNA"/>
</dbReference>
<feature type="transmembrane region" description="Helical" evidence="12">
    <location>
        <begin position="99"/>
        <end position="116"/>
    </location>
</feature>
<dbReference type="SUPFAM" id="SSF81653">
    <property type="entry name" value="Calcium ATPase, transduction domain A"/>
    <property type="match status" value="1"/>
</dbReference>
<feature type="transmembrane region" description="Helical" evidence="12">
    <location>
        <begin position="321"/>
        <end position="350"/>
    </location>
</feature>
<evidence type="ECO:0000256" key="6">
    <source>
        <dbReference type="ARBA" id="ARBA00022840"/>
    </source>
</evidence>
<dbReference type="PANTHER" id="PTHR48085:SF5">
    <property type="entry name" value="CADMIUM_ZINC-TRANSPORTING ATPASE HMA4-RELATED"/>
    <property type="match status" value="1"/>
</dbReference>
<feature type="domain" description="HMA" evidence="13">
    <location>
        <begin position="1"/>
        <end position="49"/>
    </location>
</feature>
<keyword evidence="4 12" id="KW-0479">Metal-binding</keyword>
<dbReference type="SFLD" id="SFLDF00027">
    <property type="entry name" value="p-type_atpase"/>
    <property type="match status" value="1"/>
</dbReference>
<dbReference type="InterPro" id="IPR059000">
    <property type="entry name" value="ATPase_P-type_domA"/>
</dbReference>
<keyword evidence="7" id="KW-1278">Translocase</keyword>
<dbReference type="InterPro" id="IPR023298">
    <property type="entry name" value="ATPase_P-typ_TM_dom_sf"/>
</dbReference>
<dbReference type="SFLD" id="SFLDS00003">
    <property type="entry name" value="Haloacid_Dehalogenase"/>
    <property type="match status" value="1"/>
</dbReference>
<dbReference type="InterPro" id="IPR023299">
    <property type="entry name" value="ATPase_P-typ_cyto_dom_N"/>
</dbReference>
<proteinExistence type="inferred from homology"/>
<evidence type="ECO:0000256" key="10">
    <source>
        <dbReference type="ARBA" id="ARBA00039097"/>
    </source>
</evidence>
<protein>
    <recommendedName>
        <fullName evidence="10">P-type Zn(2+) transporter</fullName>
        <ecNumber evidence="10">7.2.2.12</ecNumber>
    </recommendedName>
</protein>
<dbReference type="SFLD" id="SFLDG00002">
    <property type="entry name" value="C1.7:_P-type_atpase_like"/>
    <property type="match status" value="1"/>
</dbReference>
<dbReference type="Pfam" id="PF00122">
    <property type="entry name" value="E1-E2_ATPase"/>
    <property type="match status" value="1"/>
</dbReference>
<dbReference type="PRINTS" id="PR00941">
    <property type="entry name" value="CDATPASE"/>
</dbReference>